<dbReference type="PROSITE" id="PS00092">
    <property type="entry name" value="N6_MTASE"/>
    <property type="match status" value="1"/>
</dbReference>
<evidence type="ECO:0000313" key="9">
    <source>
        <dbReference type="EMBL" id="OAT84767.1"/>
    </source>
</evidence>
<dbReference type="GO" id="GO:0032259">
    <property type="term" value="P:methylation"/>
    <property type="evidence" value="ECO:0007669"/>
    <property type="project" value="UniProtKB-KW"/>
</dbReference>
<dbReference type="EMBL" id="LYVF01000093">
    <property type="protein sequence ID" value="OAT84767.1"/>
    <property type="molecule type" value="Genomic_DNA"/>
</dbReference>
<dbReference type="Pfam" id="PF07669">
    <property type="entry name" value="Eco57I"/>
    <property type="match status" value="1"/>
</dbReference>
<keyword evidence="4" id="KW-0949">S-adenosyl-L-methionine</keyword>
<dbReference type="GO" id="GO:0003677">
    <property type="term" value="F:DNA binding"/>
    <property type="evidence" value="ECO:0007669"/>
    <property type="project" value="UniProtKB-KW"/>
</dbReference>
<keyword evidence="2" id="KW-0489">Methyltransferase</keyword>
<evidence type="ECO:0000256" key="6">
    <source>
        <dbReference type="ARBA" id="ARBA00023125"/>
    </source>
</evidence>
<dbReference type="OrthoDB" id="9815272at2"/>
<evidence type="ECO:0000256" key="2">
    <source>
        <dbReference type="ARBA" id="ARBA00022603"/>
    </source>
</evidence>
<reference evidence="9 10" key="1">
    <citation type="submission" date="2016-04" db="EMBL/GenBank/DDBJ databases">
        <authorList>
            <person name="Evans L.H."/>
            <person name="Alamgir A."/>
            <person name="Owens N."/>
            <person name="Weber N.D."/>
            <person name="Virtaneva K."/>
            <person name="Barbian K."/>
            <person name="Babar A."/>
            <person name="Rosenke K."/>
        </authorList>
    </citation>
    <scope>NUCLEOTIDE SEQUENCE [LARGE SCALE GENOMIC DNA]</scope>
    <source>
        <strain evidence="9 10">LMa1</strain>
    </source>
</reference>
<dbReference type="AlphaFoldDB" id="A0A1B7LGA2"/>
<dbReference type="GO" id="GO:0009307">
    <property type="term" value="P:DNA restriction-modification system"/>
    <property type="evidence" value="ECO:0007669"/>
    <property type="project" value="UniProtKB-KW"/>
</dbReference>
<keyword evidence="6" id="KW-0238">DNA-binding</keyword>
<dbReference type="InterPro" id="IPR002052">
    <property type="entry name" value="DNA_methylase_N6_adenine_CS"/>
</dbReference>
<evidence type="ECO:0000256" key="4">
    <source>
        <dbReference type="ARBA" id="ARBA00022691"/>
    </source>
</evidence>
<dbReference type="REBASE" id="165103">
    <property type="entry name" value="M.DcoEFI1ORF17435P"/>
</dbReference>
<organism evidence="9 10">
    <name type="scientific">Desulfotomaculum copahuensis</name>
    <dbReference type="NCBI Taxonomy" id="1838280"/>
    <lineage>
        <taxon>Bacteria</taxon>
        <taxon>Bacillati</taxon>
        <taxon>Bacillota</taxon>
        <taxon>Clostridia</taxon>
        <taxon>Eubacteriales</taxon>
        <taxon>Desulfotomaculaceae</taxon>
        <taxon>Desulfotomaculum</taxon>
    </lineage>
</organism>
<evidence type="ECO:0000256" key="1">
    <source>
        <dbReference type="ARBA" id="ARBA00011900"/>
    </source>
</evidence>
<feature type="domain" description="Type II methyltransferase M.TaqI-like" evidence="8">
    <location>
        <begin position="128"/>
        <end position="237"/>
    </location>
</feature>
<dbReference type="Proteomes" id="UP000078532">
    <property type="component" value="Unassembled WGS sequence"/>
</dbReference>
<sequence>MENNCFPAPIENERPTVFADRLGQWFGTNTQETRKKNLGQYLTPIPVADFMSSLFTSIHKDTIKLLDPGAGTGTLCCAFCEKILTSLGRPSKIDIIAYEIDPDLCNLLERSLNYLTKTLALIGVTLNVNLINSDFIIDNSKRLQNGYDAALTSYDYIIANPPYFKINKDDPRAVAASSVVYGQPNIYGLFMAVSASLLKPGGELVFITPRSYATGTYFRLVRDHFFSLVRPEHFHLFGSRRDAFDRDSVLQENVILRAVRHDEWSSTERKYSVSLSYSEGMADLVDVHTRQVDIHNIVNMKSKDKMLCLPITQKDEDIITAMHSWSGSLNAYKMEISTGPVVPFRAKGLLRFGQDKNTQTVPLLWMQNVQAMDIKWPLRINKEQYMVVCEDSASLLVPNSNYVLLRRFSSKEQDQRLTAAPLVKGMFEHVFLGLENHLNFIYRTNGELSNEEAYGLAAIYNSSILDSYFRAFNGNTQVNATEIRLMPLPPLEVIREIGAYAIRVLPDRCNVNEYIKNRLVINAEFAVAR</sequence>
<gene>
    <name evidence="9" type="ORF">A6M21_17435</name>
</gene>
<keyword evidence="3" id="KW-0808">Transferase</keyword>
<keyword evidence="10" id="KW-1185">Reference proteome</keyword>
<dbReference type="RefSeq" id="WP_066667291.1">
    <property type="nucleotide sequence ID" value="NZ_LYVF01000093.1"/>
</dbReference>
<protein>
    <recommendedName>
        <fullName evidence="1">site-specific DNA-methyltransferase (adenine-specific)</fullName>
        <ecNumber evidence="1">2.1.1.72</ecNumber>
    </recommendedName>
</protein>
<evidence type="ECO:0000256" key="5">
    <source>
        <dbReference type="ARBA" id="ARBA00022747"/>
    </source>
</evidence>
<dbReference type="SUPFAM" id="SSF53335">
    <property type="entry name" value="S-adenosyl-L-methionine-dependent methyltransferases"/>
    <property type="match status" value="1"/>
</dbReference>
<dbReference type="InterPro" id="IPR050953">
    <property type="entry name" value="N4_N6_ade-DNA_methylase"/>
</dbReference>
<evidence type="ECO:0000256" key="3">
    <source>
        <dbReference type="ARBA" id="ARBA00022679"/>
    </source>
</evidence>
<dbReference type="InterPro" id="IPR029063">
    <property type="entry name" value="SAM-dependent_MTases_sf"/>
</dbReference>
<name>A0A1B7LGA2_9FIRM</name>
<comment type="catalytic activity">
    <reaction evidence="7">
        <text>a 2'-deoxyadenosine in DNA + S-adenosyl-L-methionine = an N(6)-methyl-2'-deoxyadenosine in DNA + S-adenosyl-L-homocysteine + H(+)</text>
        <dbReference type="Rhea" id="RHEA:15197"/>
        <dbReference type="Rhea" id="RHEA-COMP:12418"/>
        <dbReference type="Rhea" id="RHEA-COMP:12419"/>
        <dbReference type="ChEBI" id="CHEBI:15378"/>
        <dbReference type="ChEBI" id="CHEBI:57856"/>
        <dbReference type="ChEBI" id="CHEBI:59789"/>
        <dbReference type="ChEBI" id="CHEBI:90615"/>
        <dbReference type="ChEBI" id="CHEBI:90616"/>
        <dbReference type="EC" id="2.1.1.72"/>
    </reaction>
</comment>
<proteinExistence type="predicted"/>
<keyword evidence="5" id="KW-0680">Restriction system</keyword>
<dbReference type="PRINTS" id="PR00507">
    <property type="entry name" value="N12N6MTFRASE"/>
</dbReference>
<accession>A0A1B7LGA2</accession>
<evidence type="ECO:0000256" key="7">
    <source>
        <dbReference type="ARBA" id="ARBA00047942"/>
    </source>
</evidence>
<dbReference type="GO" id="GO:0009007">
    <property type="term" value="F:site-specific DNA-methyltransferase (adenine-specific) activity"/>
    <property type="evidence" value="ECO:0007669"/>
    <property type="project" value="UniProtKB-EC"/>
</dbReference>
<dbReference type="PANTHER" id="PTHR33841:SF6">
    <property type="entry name" value="TYPE II METHYLTRANSFERASE M.HINDII"/>
    <property type="match status" value="1"/>
</dbReference>
<evidence type="ECO:0000259" key="8">
    <source>
        <dbReference type="Pfam" id="PF07669"/>
    </source>
</evidence>
<dbReference type="EC" id="2.1.1.72" evidence="1"/>
<dbReference type="InterPro" id="IPR011639">
    <property type="entry name" value="MethylTrfase_TaqI-like_dom"/>
</dbReference>
<dbReference type="STRING" id="1838280.A6M21_17435"/>
<dbReference type="CDD" id="cd02440">
    <property type="entry name" value="AdoMet_MTases"/>
    <property type="match status" value="1"/>
</dbReference>
<comment type="caution">
    <text evidence="9">The sequence shown here is derived from an EMBL/GenBank/DDBJ whole genome shotgun (WGS) entry which is preliminary data.</text>
</comment>
<dbReference type="PANTHER" id="PTHR33841">
    <property type="entry name" value="DNA METHYLTRANSFERASE YEEA-RELATED"/>
    <property type="match status" value="1"/>
</dbReference>
<evidence type="ECO:0000313" key="10">
    <source>
        <dbReference type="Proteomes" id="UP000078532"/>
    </source>
</evidence>
<dbReference type="Gene3D" id="3.40.50.150">
    <property type="entry name" value="Vaccinia Virus protein VP39"/>
    <property type="match status" value="1"/>
</dbReference>